<keyword evidence="1" id="KW-0812">Transmembrane</keyword>
<reference evidence="2 3" key="1">
    <citation type="journal article" date="2010" name="Cell">
        <title>The genome of Naegleria gruberi illuminates early eukaryotic versatility.</title>
        <authorList>
            <person name="Fritz-Laylin L.K."/>
            <person name="Prochnik S.E."/>
            <person name="Ginger M.L."/>
            <person name="Dacks J.B."/>
            <person name="Carpenter M.L."/>
            <person name="Field M.C."/>
            <person name="Kuo A."/>
            <person name="Paredez A."/>
            <person name="Chapman J."/>
            <person name="Pham J."/>
            <person name="Shu S."/>
            <person name="Neupane R."/>
            <person name="Cipriano M."/>
            <person name="Mancuso J."/>
            <person name="Tu H."/>
            <person name="Salamov A."/>
            <person name="Lindquist E."/>
            <person name="Shapiro H."/>
            <person name="Lucas S."/>
            <person name="Grigoriev I.V."/>
            <person name="Cande W.Z."/>
            <person name="Fulton C."/>
            <person name="Rokhsar D.S."/>
            <person name="Dawson S.C."/>
        </authorList>
    </citation>
    <scope>NUCLEOTIDE SEQUENCE [LARGE SCALE GENOMIC DNA]</scope>
    <source>
        <strain evidence="2 3">NEG-M</strain>
    </source>
</reference>
<keyword evidence="1" id="KW-1133">Transmembrane helix</keyword>
<keyword evidence="1" id="KW-0472">Membrane</keyword>
<dbReference type="EMBL" id="GG738908">
    <property type="protein sequence ID" value="EFC38365.1"/>
    <property type="molecule type" value="Genomic_DNA"/>
</dbReference>
<dbReference type="KEGG" id="ngr:NAEGRDRAFT_73908"/>
<dbReference type="GeneID" id="8858256"/>
<proteinExistence type="predicted"/>
<feature type="transmembrane region" description="Helical" evidence="1">
    <location>
        <begin position="16"/>
        <end position="38"/>
    </location>
</feature>
<dbReference type="RefSeq" id="XP_002671109.1">
    <property type="nucleotide sequence ID" value="XM_002671063.1"/>
</dbReference>
<organism evidence="3">
    <name type="scientific">Naegleria gruberi</name>
    <name type="common">Amoeba</name>
    <dbReference type="NCBI Taxonomy" id="5762"/>
    <lineage>
        <taxon>Eukaryota</taxon>
        <taxon>Discoba</taxon>
        <taxon>Heterolobosea</taxon>
        <taxon>Tetramitia</taxon>
        <taxon>Eutetramitia</taxon>
        <taxon>Vahlkampfiidae</taxon>
        <taxon>Naegleria</taxon>
    </lineage>
</organism>
<keyword evidence="3" id="KW-1185">Reference proteome</keyword>
<evidence type="ECO:0000256" key="1">
    <source>
        <dbReference type="SAM" id="Phobius"/>
    </source>
</evidence>
<dbReference type="InParanoid" id="D2VXX2"/>
<evidence type="ECO:0000313" key="3">
    <source>
        <dbReference type="Proteomes" id="UP000006671"/>
    </source>
</evidence>
<dbReference type="VEuPathDB" id="AmoebaDB:NAEGRDRAFT_73908"/>
<evidence type="ECO:0000313" key="2">
    <source>
        <dbReference type="EMBL" id="EFC38365.1"/>
    </source>
</evidence>
<dbReference type="AlphaFoldDB" id="D2VXX2"/>
<gene>
    <name evidence="2" type="ORF">NAEGRDRAFT_73908</name>
</gene>
<feature type="transmembrane region" description="Helical" evidence="1">
    <location>
        <begin position="207"/>
        <end position="236"/>
    </location>
</feature>
<dbReference type="Proteomes" id="UP000006671">
    <property type="component" value="Unassembled WGS sequence"/>
</dbReference>
<sequence>MSSPVKSRAKKARERFLLITLLTITTTVTILSIGLFFLSVPLSGAHHNDCSASNCRVTSSSKQLYLQYDLTTSRRNLTITMQVIFDESLLSDQSNTIPCIITPLSSSNQSINNNNNNITENNLVSLLGKTTTTKSSSLDNQQNLESSTRILLMTESSSIIITYNNINYSITTNSSSSDAIPCYYNDANSFFFGMTFSLPKEHAQLELILGGVMIPFIILVVGCLCCLPLSMSWICMKEDIMERKQKVDFHKLDSTWDE</sequence>
<accession>D2VXX2</accession>
<name>D2VXX2_NAEGR</name>
<protein>
    <submittedName>
        <fullName evidence="2">Predicted protein</fullName>
    </submittedName>
</protein>